<evidence type="ECO:0000313" key="2">
    <source>
        <dbReference type="EMBL" id="KAJ7349408.1"/>
    </source>
</evidence>
<keyword evidence="3" id="KW-1185">Reference proteome</keyword>
<accession>A0AAD7A4M2</accession>
<gene>
    <name evidence="2" type="ORF">DFH08DRAFT_807898</name>
</gene>
<dbReference type="AlphaFoldDB" id="A0AAD7A4M2"/>
<evidence type="ECO:0000313" key="3">
    <source>
        <dbReference type="Proteomes" id="UP001218218"/>
    </source>
</evidence>
<proteinExistence type="predicted"/>
<protein>
    <submittedName>
        <fullName evidence="2">Uncharacterized protein</fullName>
    </submittedName>
</protein>
<dbReference type="Proteomes" id="UP001218218">
    <property type="component" value="Unassembled WGS sequence"/>
</dbReference>
<name>A0AAD7A4M2_9AGAR</name>
<reference evidence="2" key="1">
    <citation type="submission" date="2023-03" db="EMBL/GenBank/DDBJ databases">
        <title>Massive genome expansion in bonnet fungi (Mycena s.s.) driven by repeated elements and novel gene families across ecological guilds.</title>
        <authorList>
            <consortium name="Lawrence Berkeley National Laboratory"/>
            <person name="Harder C.B."/>
            <person name="Miyauchi S."/>
            <person name="Viragh M."/>
            <person name="Kuo A."/>
            <person name="Thoen E."/>
            <person name="Andreopoulos B."/>
            <person name="Lu D."/>
            <person name="Skrede I."/>
            <person name="Drula E."/>
            <person name="Henrissat B."/>
            <person name="Morin E."/>
            <person name="Kohler A."/>
            <person name="Barry K."/>
            <person name="LaButti K."/>
            <person name="Morin E."/>
            <person name="Salamov A."/>
            <person name="Lipzen A."/>
            <person name="Mereny Z."/>
            <person name="Hegedus B."/>
            <person name="Baldrian P."/>
            <person name="Stursova M."/>
            <person name="Weitz H."/>
            <person name="Taylor A."/>
            <person name="Grigoriev I.V."/>
            <person name="Nagy L.G."/>
            <person name="Martin F."/>
            <person name="Kauserud H."/>
        </authorList>
    </citation>
    <scope>NUCLEOTIDE SEQUENCE</scope>
    <source>
        <strain evidence="2">CBHHK002</strain>
    </source>
</reference>
<evidence type="ECO:0000256" key="1">
    <source>
        <dbReference type="SAM" id="MobiDB-lite"/>
    </source>
</evidence>
<feature type="compositionally biased region" description="Basic residues" evidence="1">
    <location>
        <begin position="319"/>
        <end position="336"/>
    </location>
</feature>
<organism evidence="2 3">
    <name type="scientific">Mycena albidolilacea</name>
    <dbReference type="NCBI Taxonomy" id="1033008"/>
    <lineage>
        <taxon>Eukaryota</taxon>
        <taxon>Fungi</taxon>
        <taxon>Dikarya</taxon>
        <taxon>Basidiomycota</taxon>
        <taxon>Agaricomycotina</taxon>
        <taxon>Agaricomycetes</taxon>
        <taxon>Agaricomycetidae</taxon>
        <taxon>Agaricales</taxon>
        <taxon>Marasmiineae</taxon>
        <taxon>Mycenaceae</taxon>
        <taxon>Mycena</taxon>
    </lineage>
</organism>
<dbReference type="EMBL" id="JARIHO010000016">
    <property type="protein sequence ID" value="KAJ7349408.1"/>
    <property type="molecule type" value="Genomic_DNA"/>
</dbReference>
<feature type="region of interest" description="Disordered" evidence="1">
    <location>
        <begin position="317"/>
        <end position="368"/>
    </location>
</feature>
<sequence length="521" mass="57892">MQDLNIYNLQFLVSQLVENRIDLHIAAADQSLYWQVKPISVQCFAECGDKAAARTIDLPLGIGLQSFCLNCYTCTCLQLMQADNLVLHMEHVQMVTQGYKNSVPPMNRFGEAAPAPDIGSTRHPTLVLHCENNKNVLSAVVTLNSAWEAILAHCLSEEFQNNLCMIVVADTNAGNRPGLSIHKAVDNNLKVRCLVDKVTTKQGMQDSSIDKRVQITLRLRICFAILPFLRGVVTKQSLCNVKIKVPSCQGRCNHAAVDGVGLLLLSTMADDSVYELSSSESDDSIVDDNVDGMIKNIVENNSQFNKFMVMSPELMKQKEKNRKAKEKRLQKKKHKAAEKADDNDLPPTPKRAKNGKAKVELEDDSDPPTELTEYIHVLKPLPALPALPPPKSRSTKSKPEVHEIGFKVLLKQIGTRCDKIVIISMPGPCKPAADAPIQSFLSMSVNLIPPQFWDTNDNDNSNKAEAGPSDGVFDYTELKARTTKESMSFDRSVVPYVEELKKRWPENSAGKQIYTDELGYQ</sequence>
<comment type="caution">
    <text evidence="2">The sequence shown here is derived from an EMBL/GenBank/DDBJ whole genome shotgun (WGS) entry which is preliminary data.</text>
</comment>